<accession>A0ABY2E1G4</accession>
<dbReference type="GO" id="GO:0032259">
    <property type="term" value="P:methylation"/>
    <property type="evidence" value="ECO:0007669"/>
    <property type="project" value="UniProtKB-KW"/>
</dbReference>
<dbReference type="Proteomes" id="UP000504882">
    <property type="component" value="Unassembled WGS sequence"/>
</dbReference>
<organism evidence="4 5">
    <name type="scientific">Occultella glacieicola</name>
    <dbReference type="NCBI Taxonomy" id="2518684"/>
    <lineage>
        <taxon>Bacteria</taxon>
        <taxon>Bacillati</taxon>
        <taxon>Actinomycetota</taxon>
        <taxon>Actinomycetes</taxon>
        <taxon>Micrococcales</taxon>
        <taxon>Ruaniaceae</taxon>
        <taxon>Occultella</taxon>
    </lineage>
</organism>
<dbReference type="CDD" id="cd02440">
    <property type="entry name" value="AdoMet_MTases"/>
    <property type="match status" value="1"/>
</dbReference>
<reference evidence="4 5" key="1">
    <citation type="submission" date="2019-03" db="EMBL/GenBank/DDBJ databases">
        <title>Genomic features of bacteria from cold environments.</title>
        <authorList>
            <person name="Shen L."/>
        </authorList>
    </citation>
    <scope>NUCLEOTIDE SEQUENCE [LARGE SCALE GENOMIC DNA]</scope>
    <source>
        <strain evidence="5">T3246-1</strain>
    </source>
</reference>
<dbReference type="RefSeq" id="WP_133109272.1">
    <property type="nucleotide sequence ID" value="NZ_SMNA01000010.1"/>
</dbReference>
<protein>
    <submittedName>
        <fullName evidence="4">Methyltransferase domain-containing protein</fullName>
    </submittedName>
</protein>
<evidence type="ECO:0000256" key="1">
    <source>
        <dbReference type="ARBA" id="ARBA00022603"/>
    </source>
</evidence>
<dbReference type="PANTHER" id="PTHR43464">
    <property type="entry name" value="METHYLTRANSFERASE"/>
    <property type="match status" value="1"/>
</dbReference>
<dbReference type="Gene3D" id="3.40.50.150">
    <property type="entry name" value="Vaccinia Virus protein VP39"/>
    <property type="match status" value="1"/>
</dbReference>
<comment type="caution">
    <text evidence="4">The sequence shown here is derived from an EMBL/GenBank/DDBJ whole genome shotgun (WGS) entry which is preliminary data.</text>
</comment>
<name>A0ABY2E1G4_9MICO</name>
<dbReference type="GO" id="GO:0008168">
    <property type="term" value="F:methyltransferase activity"/>
    <property type="evidence" value="ECO:0007669"/>
    <property type="project" value="UniProtKB-KW"/>
</dbReference>
<dbReference type="Pfam" id="PF13489">
    <property type="entry name" value="Methyltransf_23"/>
    <property type="match status" value="1"/>
</dbReference>
<dbReference type="InterPro" id="IPR029063">
    <property type="entry name" value="SAM-dependent_MTases_sf"/>
</dbReference>
<proteinExistence type="predicted"/>
<keyword evidence="2" id="KW-0808">Transferase</keyword>
<gene>
    <name evidence="4" type="ORF">EXU48_19025</name>
</gene>
<dbReference type="EMBL" id="SMNA01000010">
    <property type="protein sequence ID" value="TDE90017.1"/>
    <property type="molecule type" value="Genomic_DNA"/>
</dbReference>
<evidence type="ECO:0000256" key="3">
    <source>
        <dbReference type="ARBA" id="ARBA00022691"/>
    </source>
</evidence>
<evidence type="ECO:0000313" key="4">
    <source>
        <dbReference type="EMBL" id="TDE90017.1"/>
    </source>
</evidence>
<keyword evidence="3" id="KW-0949">S-adenosyl-L-methionine</keyword>
<evidence type="ECO:0000256" key="2">
    <source>
        <dbReference type="ARBA" id="ARBA00022679"/>
    </source>
</evidence>
<keyword evidence="1 4" id="KW-0489">Methyltransferase</keyword>
<sequence length="297" mass="32264">MTAVESAGGLEADALDLYYARMSASIGDKAEMVRHVRPGRALDVGCGSGELLDVLAAAGHEVVGLDPAPESVRRAGARNVHLAYADEAAEVCGPHSLDTVVCSSVLHEVFSYGNADAVVGRESSVSAALVAFRRALVPGGRLIVRDGVMPAPGPARIRVDEPGAVERFLRHSPFRRGHGTDREIHLEQVGPDAFEGEFSSAMEFAFTYTWGERSFAREVREFYGVFRLAEYARFVQAHGFRLVCAREYVQPGYRDHLAGRVSFDRDFPASNGLWVYEVDGGAGRERTVARIGPRQGL</sequence>
<evidence type="ECO:0000313" key="5">
    <source>
        <dbReference type="Proteomes" id="UP000504882"/>
    </source>
</evidence>
<keyword evidence="5" id="KW-1185">Reference proteome</keyword>
<dbReference type="PANTHER" id="PTHR43464:SF19">
    <property type="entry name" value="UBIQUINONE BIOSYNTHESIS O-METHYLTRANSFERASE, MITOCHONDRIAL"/>
    <property type="match status" value="1"/>
</dbReference>
<dbReference type="SUPFAM" id="SSF53335">
    <property type="entry name" value="S-adenosyl-L-methionine-dependent methyltransferases"/>
    <property type="match status" value="1"/>
</dbReference>